<evidence type="ECO:0000313" key="3">
    <source>
        <dbReference type="Proteomes" id="UP000032141"/>
    </source>
</evidence>
<dbReference type="Gramene" id="Bo1g056570.1">
    <property type="protein sequence ID" value="Bo1g056570.1"/>
    <property type="gene ID" value="Bo1g056570"/>
</dbReference>
<dbReference type="HOGENOM" id="CLU_000680_5_3_1"/>
<dbReference type="InterPro" id="IPR036397">
    <property type="entry name" value="RNaseH_sf"/>
</dbReference>
<reference evidence="2 3" key="1">
    <citation type="journal article" date="2014" name="Genome Biol.">
        <title>Transcriptome and methylome profiling reveals relics of genome dominance in the mesopolyploid Brassica oleracea.</title>
        <authorList>
            <person name="Parkin I.A."/>
            <person name="Koh C."/>
            <person name="Tang H."/>
            <person name="Robinson S.J."/>
            <person name="Kagale S."/>
            <person name="Clarke W.E."/>
            <person name="Town C.D."/>
            <person name="Nixon J."/>
            <person name="Krishnakumar V."/>
            <person name="Bidwell S.L."/>
            <person name="Denoeud F."/>
            <person name="Belcram H."/>
            <person name="Links M.G."/>
            <person name="Just J."/>
            <person name="Clarke C."/>
            <person name="Bender T."/>
            <person name="Huebert T."/>
            <person name="Mason A.S."/>
            <person name="Pires J.C."/>
            <person name="Barker G."/>
            <person name="Moore J."/>
            <person name="Walley P.G."/>
            <person name="Manoli S."/>
            <person name="Batley J."/>
            <person name="Edwards D."/>
            <person name="Nelson M.N."/>
            <person name="Wang X."/>
            <person name="Paterson A.H."/>
            <person name="King G."/>
            <person name="Bancroft I."/>
            <person name="Chalhoub B."/>
            <person name="Sharpe A.G."/>
        </authorList>
    </citation>
    <scope>NUCLEOTIDE SEQUENCE</scope>
    <source>
        <strain evidence="2 3">cv. TO1000</strain>
    </source>
</reference>
<dbReference type="InterPro" id="IPR012337">
    <property type="entry name" value="RNaseH-like_sf"/>
</dbReference>
<dbReference type="InterPro" id="IPR002156">
    <property type="entry name" value="RNaseH_domain"/>
</dbReference>
<dbReference type="InterPro" id="IPR052929">
    <property type="entry name" value="RNase_H-like_EbsB-rel"/>
</dbReference>
<dbReference type="Gene3D" id="3.30.420.10">
    <property type="entry name" value="Ribonuclease H-like superfamily/Ribonuclease H"/>
    <property type="match status" value="1"/>
</dbReference>
<evidence type="ECO:0000313" key="2">
    <source>
        <dbReference type="EnsemblPlants" id="Bo1g056570.1"/>
    </source>
</evidence>
<dbReference type="PANTHER" id="PTHR47074:SF11">
    <property type="entry name" value="REVERSE TRANSCRIPTASE-LIKE PROTEIN"/>
    <property type="match status" value="1"/>
</dbReference>
<dbReference type="GO" id="GO:0003676">
    <property type="term" value="F:nucleic acid binding"/>
    <property type="evidence" value="ECO:0007669"/>
    <property type="project" value="InterPro"/>
</dbReference>
<dbReference type="SUPFAM" id="SSF53098">
    <property type="entry name" value="Ribonuclease H-like"/>
    <property type="match status" value="1"/>
</dbReference>
<proteinExistence type="predicted"/>
<dbReference type="CDD" id="cd06222">
    <property type="entry name" value="RNase_H_like"/>
    <property type="match status" value="1"/>
</dbReference>
<accession>A0A0D3A7W0</accession>
<name>A0A0D3A7W0_BRAOL</name>
<dbReference type="EnsemblPlants" id="Bo1g056570.1">
    <property type="protein sequence ID" value="Bo1g056570.1"/>
    <property type="gene ID" value="Bo1g056570"/>
</dbReference>
<reference evidence="2" key="2">
    <citation type="submission" date="2015-03" db="UniProtKB">
        <authorList>
            <consortium name="EnsemblPlants"/>
        </authorList>
    </citation>
    <scope>IDENTIFICATION</scope>
</reference>
<dbReference type="PANTHER" id="PTHR47074">
    <property type="entry name" value="BNAC02G40300D PROTEIN"/>
    <property type="match status" value="1"/>
</dbReference>
<feature type="domain" description="RNase H type-1" evidence="1">
    <location>
        <begin position="60"/>
        <end position="180"/>
    </location>
</feature>
<evidence type="ECO:0000259" key="1">
    <source>
        <dbReference type="Pfam" id="PF13456"/>
    </source>
</evidence>
<keyword evidence="3" id="KW-1185">Reference proteome</keyword>
<dbReference type="InterPro" id="IPR044730">
    <property type="entry name" value="RNase_H-like_dom_plant"/>
</dbReference>
<dbReference type="GO" id="GO:0004523">
    <property type="term" value="F:RNA-DNA hybrid ribonuclease activity"/>
    <property type="evidence" value="ECO:0007669"/>
    <property type="project" value="InterPro"/>
</dbReference>
<sequence length="191" mass="21355">MILRSHSTRISSKEQIENSSTVIRRVIFYRFQGDPSSTSPPKATLAPQAQHPDSTFIVRTDAPWRKEARKAGLGWTAKASSTPVMCQKRPVHHVSSALLAEGLAAREALLFCRDRGMDRIHLELDSSQLIKVIQQEEPIIEIHGVLADILHFSKSLFVFFSCSWIPRNLNLVADSLSKEALCMGEDVIAFT</sequence>
<dbReference type="AlphaFoldDB" id="A0A0D3A7W0"/>
<organism evidence="2 3">
    <name type="scientific">Brassica oleracea var. oleracea</name>
    <dbReference type="NCBI Taxonomy" id="109376"/>
    <lineage>
        <taxon>Eukaryota</taxon>
        <taxon>Viridiplantae</taxon>
        <taxon>Streptophyta</taxon>
        <taxon>Embryophyta</taxon>
        <taxon>Tracheophyta</taxon>
        <taxon>Spermatophyta</taxon>
        <taxon>Magnoliopsida</taxon>
        <taxon>eudicotyledons</taxon>
        <taxon>Gunneridae</taxon>
        <taxon>Pentapetalae</taxon>
        <taxon>rosids</taxon>
        <taxon>malvids</taxon>
        <taxon>Brassicales</taxon>
        <taxon>Brassicaceae</taxon>
        <taxon>Brassiceae</taxon>
        <taxon>Brassica</taxon>
    </lineage>
</organism>
<dbReference type="Pfam" id="PF13456">
    <property type="entry name" value="RVT_3"/>
    <property type="match status" value="1"/>
</dbReference>
<dbReference type="Proteomes" id="UP000032141">
    <property type="component" value="Chromosome C1"/>
</dbReference>
<dbReference type="eggNOG" id="KOG1075">
    <property type="taxonomic scope" value="Eukaryota"/>
</dbReference>
<protein>
    <recommendedName>
        <fullName evidence="1">RNase H type-1 domain-containing protein</fullName>
    </recommendedName>
</protein>